<dbReference type="EMBL" id="FJOG01000028">
    <property type="protein sequence ID" value="CZR64758.1"/>
    <property type="molecule type" value="Genomic_DNA"/>
</dbReference>
<evidence type="ECO:0000256" key="10">
    <source>
        <dbReference type="ARBA" id="ARBA00048336"/>
    </source>
</evidence>
<dbReference type="GO" id="GO:0005737">
    <property type="term" value="C:cytoplasm"/>
    <property type="evidence" value="ECO:0007669"/>
    <property type="project" value="TreeGrafter"/>
</dbReference>
<dbReference type="EC" id="3.1.3.16" evidence="12"/>
<evidence type="ECO:0000256" key="13">
    <source>
        <dbReference type="SAM" id="MobiDB-lite"/>
    </source>
</evidence>
<evidence type="ECO:0000256" key="7">
    <source>
        <dbReference type="ARBA" id="ARBA00022912"/>
    </source>
</evidence>
<dbReference type="InterPro" id="IPR038534">
    <property type="entry name" value="Rtr1/RPAP2_sf"/>
</dbReference>
<evidence type="ECO:0000256" key="8">
    <source>
        <dbReference type="ARBA" id="ARBA00023242"/>
    </source>
</evidence>
<dbReference type="PANTHER" id="PTHR14732">
    <property type="entry name" value="RNA POLYMERASE II SUBUNIT B1 CTD PHOSPHATASE RPAP2-RELATED"/>
    <property type="match status" value="1"/>
</dbReference>
<evidence type="ECO:0000313" key="15">
    <source>
        <dbReference type="EMBL" id="CZR64758.1"/>
    </source>
</evidence>
<comment type="catalytic activity">
    <reaction evidence="9 12">
        <text>O-phospho-L-seryl-[protein] + H2O = L-seryl-[protein] + phosphate</text>
        <dbReference type="Rhea" id="RHEA:20629"/>
        <dbReference type="Rhea" id="RHEA-COMP:9863"/>
        <dbReference type="Rhea" id="RHEA-COMP:11604"/>
        <dbReference type="ChEBI" id="CHEBI:15377"/>
        <dbReference type="ChEBI" id="CHEBI:29999"/>
        <dbReference type="ChEBI" id="CHEBI:43474"/>
        <dbReference type="ChEBI" id="CHEBI:83421"/>
        <dbReference type="EC" id="3.1.3.16"/>
    </reaction>
</comment>
<dbReference type="GO" id="GO:0008270">
    <property type="term" value="F:zinc ion binding"/>
    <property type="evidence" value="ECO:0007669"/>
    <property type="project" value="UniProtKB-KW"/>
</dbReference>
<dbReference type="STRING" id="576137.A0A1L7XIB7"/>
<comment type="subcellular location">
    <subcellularLocation>
        <location evidence="1 12">Nucleus</location>
    </subcellularLocation>
</comment>
<evidence type="ECO:0000256" key="5">
    <source>
        <dbReference type="ARBA" id="ARBA00022801"/>
    </source>
</evidence>
<evidence type="ECO:0000256" key="12">
    <source>
        <dbReference type="RuleBase" id="RU367080"/>
    </source>
</evidence>
<keyword evidence="3 12" id="KW-0479">Metal-binding</keyword>
<evidence type="ECO:0000256" key="2">
    <source>
        <dbReference type="ARBA" id="ARBA00005676"/>
    </source>
</evidence>
<organism evidence="15 16">
    <name type="scientific">Phialocephala subalpina</name>
    <dbReference type="NCBI Taxonomy" id="576137"/>
    <lineage>
        <taxon>Eukaryota</taxon>
        <taxon>Fungi</taxon>
        <taxon>Dikarya</taxon>
        <taxon>Ascomycota</taxon>
        <taxon>Pezizomycotina</taxon>
        <taxon>Leotiomycetes</taxon>
        <taxon>Helotiales</taxon>
        <taxon>Mollisiaceae</taxon>
        <taxon>Phialocephala</taxon>
        <taxon>Phialocephala fortinii species complex</taxon>
    </lineage>
</organism>
<evidence type="ECO:0000256" key="9">
    <source>
        <dbReference type="ARBA" id="ARBA00047761"/>
    </source>
</evidence>
<evidence type="ECO:0000256" key="1">
    <source>
        <dbReference type="ARBA" id="ARBA00004123"/>
    </source>
</evidence>
<accession>A0A1L7XIB7</accession>
<dbReference type="OrthoDB" id="2590500at2759"/>
<evidence type="ECO:0000259" key="14">
    <source>
        <dbReference type="PROSITE" id="PS51479"/>
    </source>
</evidence>
<gene>
    <name evidence="15" type="ORF">PAC_14657</name>
</gene>
<feature type="compositionally biased region" description="Acidic residues" evidence="13">
    <location>
        <begin position="292"/>
        <end position="310"/>
    </location>
</feature>
<keyword evidence="7 12" id="KW-0904">Protein phosphatase</keyword>
<reference evidence="15 16" key="1">
    <citation type="submission" date="2016-03" db="EMBL/GenBank/DDBJ databases">
        <authorList>
            <person name="Ploux O."/>
        </authorList>
    </citation>
    <scope>NUCLEOTIDE SEQUENCE [LARGE SCALE GENOMIC DNA]</scope>
    <source>
        <strain evidence="15 16">UAMH 11012</strain>
    </source>
</reference>
<dbReference type="InterPro" id="IPR039693">
    <property type="entry name" value="Rtr1/RPAP2"/>
</dbReference>
<proteinExistence type="inferred from homology"/>
<dbReference type="GO" id="GO:0005634">
    <property type="term" value="C:nucleus"/>
    <property type="evidence" value="ECO:0007669"/>
    <property type="project" value="UniProtKB-SubCell"/>
</dbReference>
<sequence>MMMATAKQPKSILKKSSYPATSATSSKTKEERDREVALYHANLIQQRKEIELEILLSTETLIDYPLAGPPYDASNPSPADAKTFKELLRPFLPSNYDELIVERNINDRCGYTLCPNPRQKDGGGGRYRILGMNGKAKDFKVVEREELEKWCSPECARRTLYVRVQLSETAAWEREAGESAVNIDLLDEPKATEASITEDLQKLDLQTESTTSKKDAADLALERGDKAQAARNAIFDVKIQEKDISKPAQAPSLEDKDISDRLDTLHLTLEGHTSSFGSRREKRHKEALDGANVEDDHTDEDSEEDTDWQI</sequence>
<dbReference type="PROSITE" id="PS51479">
    <property type="entry name" value="ZF_RTR1"/>
    <property type="match status" value="1"/>
</dbReference>
<evidence type="ECO:0000313" key="16">
    <source>
        <dbReference type="Proteomes" id="UP000184330"/>
    </source>
</evidence>
<dbReference type="InterPro" id="IPR007308">
    <property type="entry name" value="Rtr1/RPAP2_dom"/>
</dbReference>
<dbReference type="Gene3D" id="1.25.40.820">
    <property type="match status" value="1"/>
</dbReference>
<comment type="similarity">
    <text evidence="2 11 12">Belongs to the RPAP2 family.</text>
</comment>
<evidence type="ECO:0000256" key="4">
    <source>
        <dbReference type="ARBA" id="ARBA00022771"/>
    </source>
</evidence>
<feature type="region of interest" description="Disordered" evidence="13">
    <location>
        <begin position="269"/>
        <end position="310"/>
    </location>
</feature>
<evidence type="ECO:0000256" key="3">
    <source>
        <dbReference type="ARBA" id="ARBA00022723"/>
    </source>
</evidence>
<keyword evidence="8 12" id="KW-0539">Nucleus</keyword>
<comment type="function">
    <text evidence="12">Putative RNA polymerase II subunit B1 C-terminal domain (CTD) phosphatase involved in RNA polymerase II transcription regulation.</text>
</comment>
<keyword evidence="5 12" id="KW-0378">Hydrolase</keyword>
<feature type="domain" description="RTR1-type" evidence="14">
    <location>
        <begin position="86"/>
        <end position="175"/>
    </location>
</feature>
<comment type="catalytic activity">
    <reaction evidence="10 12">
        <text>O-phospho-L-threonyl-[protein] + H2O = L-threonyl-[protein] + phosphate</text>
        <dbReference type="Rhea" id="RHEA:47004"/>
        <dbReference type="Rhea" id="RHEA-COMP:11060"/>
        <dbReference type="Rhea" id="RHEA-COMP:11605"/>
        <dbReference type="ChEBI" id="CHEBI:15377"/>
        <dbReference type="ChEBI" id="CHEBI:30013"/>
        <dbReference type="ChEBI" id="CHEBI:43474"/>
        <dbReference type="ChEBI" id="CHEBI:61977"/>
        <dbReference type="EC" id="3.1.3.16"/>
    </reaction>
</comment>
<feature type="region of interest" description="Disordered" evidence="13">
    <location>
        <begin position="1"/>
        <end position="34"/>
    </location>
</feature>
<name>A0A1L7XIB7_9HELO</name>
<dbReference type="Proteomes" id="UP000184330">
    <property type="component" value="Unassembled WGS sequence"/>
</dbReference>
<evidence type="ECO:0000256" key="6">
    <source>
        <dbReference type="ARBA" id="ARBA00022833"/>
    </source>
</evidence>
<keyword evidence="6 12" id="KW-0862">Zinc</keyword>
<dbReference type="AlphaFoldDB" id="A0A1L7XIB7"/>
<protein>
    <recommendedName>
        <fullName evidence="12">RNA polymerase II subunit B1 CTD phosphatase RPAP2 homolog</fullName>
        <ecNumber evidence="12">3.1.3.16</ecNumber>
    </recommendedName>
</protein>
<dbReference type="Pfam" id="PF04181">
    <property type="entry name" value="RPAP2_Rtr1"/>
    <property type="match status" value="1"/>
</dbReference>
<dbReference type="PANTHER" id="PTHR14732:SF0">
    <property type="entry name" value="RNA POLYMERASE II SUBUNIT B1 CTD PHOSPHATASE RPAP2-RELATED"/>
    <property type="match status" value="1"/>
</dbReference>
<keyword evidence="4 12" id="KW-0863">Zinc-finger</keyword>
<keyword evidence="16" id="KW-1185">Reference proteome</keyword>
<dbReference type="GO" id="GO:0043175">
    <property type="term" value="F:RNA polymerase core enzyme binding"/>
    <property type="evidence" value="ECO:0007669"/>
    <property type="project" value="UniProtKB-UniRule"/>
</dbReference>
<evidence type="ECO:0000256" key="11">
    <source>
        <dbReference type="PROSITE-ProRule" id="PRU00812"/>
    </source>
</evidence>
<dbReference type="GO" id="GO:0008420">
    <property type="term" value="F:RNA polymerase II CTD heptapeptide repeat phosphatase activity"/>
    <property type="evidence" value="ECO:0007669"/>
    <property type="project" value="UniProtKB-UniRule"/>
</dbReference>